<dbReference type="PROSITE" id="PS51257">
    <property type="entry name" value="PROKAR_LIPOPROTEIN"/>
    <property type="match status" value="1"/>
</dbReference>
<evidence type="ECO:0000313" key="1">
    <source>
        <dbReference type="EMBL" id="HAN29885.1"/>
    </source>
</evidence>
<protein>
    <recommendedName>
        <fullName evidence="3">Bacterial repeat domain-containing protein</fullName>
    </recommendedName>
</protein>
<gene>
    <name evidence="1" type="ORF">DCP75_19635</name>
</gene>
<organism evidence="1 2">
    <name type="scientific">Haliea salexigens</name>
    <dbReference type="NCBI Taxonomy" id="287487"/>
    <lineage>
        <taxon>Bacteria</taxon>
        <taxon>Pseudomonadati</taxon>
        <taxon>Pseudomonadota</taxon>
        <taxon>Gammaproteobacteria</taxon>
        <taxon>Cellvibrionales</taxon>
        <taxon>Halieaceae</taxon>
        <taxon>Haliea</taxon>
    </lineage>
</organism>
<sequence>MRFFRYSGGVLLLVVLSACKISITVPEGGSVVTESGSLNCRAGSTCLVDVVDLFFDETFVARPAEGYRFAQWRKQHRGLCGGNSSPCRLFTSGFAGNDALLAFLGNDEVFFLDPVFESTAPGRYGNEPLSACFNPDLFRQGTRFISEYRRPGFGGGYFVAEFDQLIDGSGLFRGTPATRMRLEQRDDGELLATNLTWFSINTGAQQLRYYGSEAETTTP</sequence>
<proteinExistence type="predicted"/>
<name>A0A3C1KT72_9GAMM</name>
<dbReference type="EMBL" id="DMND01000266">
    <property type="protein sequence ID" value="HAN29885.1"/>
    <property type="molecule type" value="Genomic_DNA"/>
</dbReference>
<feature type="non-terminal residue" evidence="1">
    <location>
        <position position="219"/>
    </location>
</feature>
<accession>A0A3C1KT72</accession>
<comment type="caution">
    <text evidence="1">The sequence shown here is derived from an EMBL/GenBank/DDBJ whole genome shotgun (WGS) entry which is preliminary data.</text>
</comment>
<dbReference type="Proteomes" id="UP000259273">
    <property type="component" value="Unassembled WGS sequence"/>
</dbReference>
<dbReference type="AlphaFoldDB" id="A0A3C1KT72"/>
<evidence type="ECO:0000313" key="2">
    <source>
        <dbReference type="Proteomes" id="UP000259273"/>
    </source>
</evidence>
<reference evidence="1 2" key="1">
    <citation type="journal article" date="2018" name="Nat. Biotechnol.">
        <title>A standardized bacterial taxonomy based on genome phylogeny substantially revises the tree of life.</title>
        <authorList>
            <person name="Parks D.H."/>
            <person name="Chuvochina M."/>
            <person name="Waite D.W."/>
            <person name="Rinke C."/>
            <person name="Skarshewski A."/>
            <person name="Chaumeil P.A."/>
            <person name="Hugenholtz P."/>
        </authorList>
    </citation>
    <scope>NUCLEOTIDE SEQUENCE [LARGE SCALE GENOMIC DNA]</scope>
    <source>
        <strain evidence="1">UBA9158</strain>
    </source>
</reference>
<evidence type="ECO:0008006" key="3">
    <source>
        <dbReference type="Google" id="ProtNLM"/>
    </source>
</evidence>
<dbReference type="STRING" id="1121937.GCA_000423125_02739"/>